<dbReference type="InterPro" id="IPR011330">
    <property type="entry name" value="Glyco_hydro/deAcase_b/a-brl"/>
</dbReference>
<evidence type="ECO:0000313" key="3">
    <source>
        <dbReference type="WBParaSite" id="PSAMB.scaffold628size45201.g7688.t1"/>
    </source>
</evidence>
<dbReference type="Pfam" id="PF01522">
    <property type="entry name" value="Polysacc_deac_1"/>
    <property type="match status" value="1"/>
</dbReference>
<dbReference type="SMART" id="SM00181">
    <property type="entry name" value="EGF"/>
    <property type="match status" value="5"/>
</dbReference>
<dbReference type="GO" id="GO:0005975">
    <property type="term" value="P:carbohydrate metabolic process"/>
    <property type="evidence" value="ECO:0007669"/>
    <property type="project" value="InterPro"/>
</dbReference>
<dbReference type="Pfam" id="PF01683">
    <property type="entry name" value="EB"/>
    <property type="match status" value="3"/>
</dbReference>
<proteinExistence type="predicted"/>
<dbReference type="InterPro" id="IPR006149">
    <property type="entry name" value="EB_dom"/>
</dbReference>
<evidence type="ECO:0000259" key="1">
    <source>
        <dbReference type="SMART" id="SM00181"/>
    </source>
</evidence>
<dbReference type="AlphaFoldDB" id="A0A914X4A8"/>
<dbReference type="InterPro" id="IPR000742">
    <property type="entry name" value="EGF"/>
</dbReference>
<reference evidence="3" key="1">
    <citation type="submission" date="2022-11" db="UniProtKB">
        <authorList>
            <consortium name="WormBaseParasite"/>
        </authorList>
    </citation>
    <scope>IDENTIFICATION</scope>
</reference>
<dbReference type="SUPFAM" id="SSF88713">
    <property type="entry name" value="Glycoside hydrolase/deacetylase"/>
    <property type="match status" value="1"/>
</dbReference>
<dbReference type="GO" id="GO:0016810">
    <property type="term" value="F:hydrolase activity, acting on carbon-nitrogen (but not peptide) bonds"/>
    <property type="evidence" value="ECO:0007669"/>
    <property type="project" value="InterPro"/>
</dbReference>
<accession>A0A914X4A8</accession>
<feature type="domain" description="EGF-like" evidence="1">
    <location>
        <begin position="223"/>
        <end position="255"/>
    </location>
</feature>
<dbReference type="Proteomes" id="UP000887566">
    <property type="component" value="Unplaced"/>
</dbReference>
<sequence>MTAGIELGHVCSPGDVCASKGTCIDGTCWCAPGHTLGEHGYCQPSHDLPSPHPTSKPVSTSSAQINVTMTTTNTQQPTQPIVIDNSLPTTVRQSPATFAATTSHHERVPVNLMPATNVHHKQPSASSESAQQHGKPAFPAVVLPSASERTTQRPVAPVQPNSNQLPVELGQRCAPNDICGQNAVCSEGICNCQHGFVAYEGRCLQESTQVAKSAGTVRRPDEPCSPNDECDGGSFCDGNICTCPPNSQLVGGRCLQDALRQGIAGPGDSCANGELCSGGSICDNDSKKCICAAGHTNDNGICRSESAPKSVLPGQGCSRGETCAGGSTCKQGVCKCAPDHFESDGYCRPVAGPSSNLNGTGLRFSSKSGEPRPKAMPCPLPEDQSACRLPDCFCSRNGRAIPGGLSPDQTPQFVVLTFDDAVNGKTVPDYKALFEEQRLKNPNGCPVKGTFFVSHEWTNYDDVQWLFHQGHELASNSITHVPLNGKSASEWFGEMDGQRRIISKFANANENEIIGMRAPQLSTGGDEQLEMMTRAGFVYDNSISANPGHNGQPFWPQTMDYRLSWDCQTSECPTKSFPGIWEIPLNQFYGYYLPQIQAYKRSSMIRAATTLNATVEELVSLLRNNFDRAYNANRAPYVLSLNADFLQLNGEAVGMKALEQFIADVSAKQDVWFVTLKELVDWLRQPVPHTQMDRIDSLKCRQGKKLHPSGRVPCSKPNRCMYRTPDLNSPEHQFLTCNPCPQMFPWVRNPVGKLYL</sequence>
<evidence type="ECO:0000313" key="2">
    <source>
        <dbReference type="Proteomes" id="UP000887566"/>
    </source>
</evidence>
<feature type="domain" description="EGF-like" evidence="1">
    <location>
        <begin position="316"/>
        <end position="348"/>
    </location>
</feature>
<protein>
    <submittedName>
        <fullName evidence="3">EGF-like domain-containing protein</fullName>
    </submittedName>
</protein>
<feature type="domain" description="EGF-like" evidence="1">
    <location>
        <begin position="10"/>
        <end position="43"/>
    </location>
</feature>
<dbReference type="WBParaSite" id="PSAMB.scaffold628size45201.g7688.t1">
    <property type="protein sequence ID" value="PSAMB.scaffold628size45201.g7688.t1"/>
    <property type="gene ID" value="PSAMB.scaffold628size45201.g7688"/>
</dbReference>
<dbReference type="Gene3D" id="3.20.20.370">
    <property type="entry name" value="Glycoside hydrolase/deacetylase"/>
    <property type="match status" value="1"/>
</dbReference>
<organism evidence="2 3">
    <name type="scientific">Plectus sambesii</name>
    <dbReference type="NCBI Taxonomy" id="2011161"/>
    <lineage>
        <taxon>Eukaryota</taxon>
        <taxon>Metazoa</taxon>
        <taxon>Ecdysozoa</taxon>
        <taxon>Nematoda</taxon>
        <taxon>Chromadorea</taxon>
        <taxon>Plectida</taxon>
        <taxon>Plectina</taxon>
        <taxon>Plectoidea</taxon>
        <taxon>Plectidae</taxon>
        <taxon>Plectus</taxon>
    </lineage>
</organism>
<dbReference type="PANTHER" id="PTHR45985:SF11">
    <property type="entry name" value="EGF-LIKE DOMAIN-CONTAINING PROTEIN"/>
    <property type="match status" value="1"/>
</dbReference>
<name>A0A914X4A8_9BILA</name>
<feature type="domain" description="EGF-like" evidence="1">
    <location>
        <begin position="269"/>
        <end position="303"/>
    </location>
</feature>
<dbReference type="PANTHER" id="PTHR45985">
    <property type="match status" value="1"/>
</dbReference>
<feature type="domain" description="EGF-like" evidence="1">
    <location>
        <begin position="172"/>
        <end position="204"/>
    </location>
</feature>
<dbReference type="InterPro" id="IPR052740">
    <property type="entry name" value="CE4"/>
</dbReference>
<dbReference type="InterPro" id="IPR002509">
    <property type="entry name" value="NODB_dom"/>
</dbReference>
<keyword evidence="2" id="KW-1185">Reference proteome</keyword>